<keyword evidence="2" id="KW-0813">Transport</keyword>
<dbReference type="PANTHER" id="PTHR38697">
    <property type="entry name" value="NUCLEAR PORE COMPLEX PROTEIN SIMILAR TO S. CEREVISIAE NUP2 (EUROFUNG)"/>
    <property type="match status" value="1"/>
</dbReference>
<dbReference type="InterPro" id="IPR000156">
    <property type="entry name" value="Ran_bind_dom"/>
</dbReference>
<feature type="region of interest" description="Disordered" evidence="8">
    <location>
        <begin position="686"/>
        <end position="731"/>
    </location>
</feature>
<evidence type="ECO:0000313" key="11">
    <source>
        <dbReference type="Proteomes" id="UP000812966"/>
    </source>
</evidence>
<accession>A0A8K0JRI9</accession>
<name>A0A8K0JRI9_9TREE</name>
<feature type="compositionally biased region" description="Polar residues" evidence="8">
    <location>
        <begin position="91"/>
        <end position="100"/>
    </location>
</feature>
<feature type="compositionally biased region" description="Low complexity" evidence="8">
    <location>
        <begin position="101"/>
        <end position="112"/>
    </location>
</feature>
<dbReference type="Proteomes" id="UP000812966">
    <property type="component" value="Unassembled WGS sequence"/>
</dbReference>
<dbReference type="InterPro" id="IPR015007">
    <property type="entry name" value="NUP2/50/61"/>
</dbReference>
<sequence length="861" mass="86402">MGKRGAEDQLTKDDVEGSRGRDSDGDEIEEVRKDASQEALAGRKIRGMPKRKAAVGQTTSTASTVGSSAGFGSTGSTPTAATFSFGAPAANPTSSTSNAPTFSFGSTNTSSSAGPTTSAFPAPAGPKPFTAFSFGAPPPTSTPKPFGSAQPAASEAAAHAPAATPAKSPFATFSFGKPAPASVAPTAPAGAAAAAPASIPAPAPVVQKEDATKKPSPFSGFSFGGATAKPAAPAASASTVAPAASQSASSSSAPSFSFGAPAPLPTTVAKPTEMAPTPVPAPVSKPTETSAIDTEEKYLTSIRGLNTSVIRALEVALKQDPFLDLGEALERMKKEYRTHLSEIKKEAGKPVDLEFEQAEKTGMEVDKVPAVTGKAAPAAPASAVVQPPKVGAFTLPAPAASTSSASAMTGGFKPAAPVMGFSFGGKTIDVGAKPASESAPAASPFVPKPVEEKTAPKPQATTAAAALVQGMLDEPPAPVTEKTDKPPATPSSKTPSFSFGSTTPTASPAPPTLNKRSSAIFAIKPEVRKSTGGDASSMVIPPSSGGSNPVPFIFKASNTGFNMGSSGATTPSASTSTPAPATTAASGFSFSPAKARQSSAGFSFGKADSQTPTAAAGDASSATKPAPFSFGAPATSGFSFGKPAETAAGGAGASKSVPSFSFGAPPAASGTATSAPKPPVFSFGASAAASGSSSPAPVTSTETEGAEQAEGSDPAAQSANLTTGQGEEDEETLWENKAQIGTLTTNDEGKKVWTDWRVCKVKLKRENKKEGQADSQPMRRLLMRVDPSGHVYQNFSLRSIHTIMPLGPSGVTLSVADPSGGLKQIGMRVGKKTDSFDPQPVLQKFKAAINTERRAMKLGEV</sequence>
<feature type="compositionally biased region" description="Low complexity" evidence="8">
    <location>
        <begin position="565"/>
        <end position="593"/>
    </location>
</feature>
<feature type="compositionally biased region" description="Basic residues" evidence="8">
    <location>
        <begin position="43"/>
        <end position="53"/>
    </location>
</feature>
<dbReference type="GO" id="GO:0005643">
    <property type="term" value="C:nuclear pore"/>
    <property type="evidence" value="ECO:0007669"/>
    <property type="project" value="UniProtKB-SubCell"/>
</dbReference>
<evidence type="ECO:0000256" key="4">
    <source>
        <dbReference type="ARBA" id="ARBA00022927"/>
    </source>
</evidence>
<feature type="region of interest" description="Disordered" evidence="8">
    <location>
        <begin position="434"/>
        <end position="461"/>
    </location>
</feature>
<evidence type="ECO:0000256" key="8">
    <source>
        <dbReference type="SAM" id="MobiDB-lite"/>
    </source>
</evidence>
<feature type="compositionally biased region" description="Basic and acidic residues" evidence="8">
    <location>
        <begin position="1"/>
        <end position="23"/>
    </location>
</feature>
<evidence type="ECO:0000256" key="3">
    <source>
        <dbReference type="ARBA" id="ARBA00022816"/>
    </source>
</evidence>
<dbReference type="Pfam" id="PF08911">
    <property type="entry name" value="NUP50"/>
    <property type="match status" value="1"/>
</dbReference>
<comment type="subcellular location">
    <subcellularLocation>
        <location evidence="1">Nucleus</location>
        <location evidence="1">Nuclear pore complex</location>
    </subcellularLocation>
</comment>
<evidence type="ECO:0000256" key="2">
    <source>
        <dbReference type="ARBA" id="ARBA00022448"/>
    </source>
</evidence>
<dbReference type="EMBL" id="JABELV010000011">
    <property type="protein sequence ID" value="KAG7571114.1"/>
    <property type="molecule type" value="Genomic_DNA"/>
</dbReference>
<dbReference type="Gene3D" id="2.30.29.30">
    <property type="entry name" value="Pleckstrin-homology domain (PH domain)/Phosphotyrosine-binding domain (PTB)"/>
    <property type="match status" value="1"/>
</dbReference>
<protein>
    <recommendedName>
        <fullName evidence="9">RanBD1 domain-containing protein</fullName>
    </recommendedName>
</protein>
<dbReference type="InterPro" id="IPR011993">
    <property type="entry name" value="PH-like_dom_sf"/>
</dbReference>
<organism evidence="10 11">
    <name type="scientific">Filobasidium floriforme</name>
    <dbReference type="NCBI Taxonomy" id="5210"/>
    <lineage>
        <taxon>Eukaryota</taxon>
        <taxon>Fungi</taxon>
        <taxon>Dikarya</taxon>
        <taxon>Basidiomycota</taxon>
        <taxon>Agaricomycotina</taxon>
        <taxon>Tremellomycetes</taxon>
        <taxon>Filobasidiales</taxon>
        <taxon>Filobasidiaceae</taxon>
        <taxon>Filobasidium</taxon>
    </lineage>
</organism>
<feature type="compositionally biased region" description="Low complexity" evidence="8">
    <location>
        <begin position="54"/>
        <end position="84"/>
    </location>
</feature>
<evidence type="ECO:0000256" key="1">
    <source>
        <dbReference type="ARBA" id="ARBA00004567"/>
    </source>
</evidence>
<dbReference type="PANTHER" id="PTHR38697:SF1">
    <property type="entry name" value="NUCLEAR PORE COMPLEX PROTEIN SIMILAR TO S. CEREVISIAE NUP2 (EUROFUNG)"/>
    <property type="match status" value="1"/>
</dbReference>
<feature type="region of interest" description="Disordered" evidence="8">
    <location>
        <begin position="1"/>
        <end position="198"/>
    </location>
</feature>
<dbReference type="PROSITE" id="PS50196">
    <property type="entry name" value="RANBD1"/>
    <property type="match status" value="1"/>
</dbReference>
<evidence type="ECO:0000259" key="9">
    <source>
        <dbReference type="PROSITE" id="PS50196"/>
    </source>
</evidence>
<keyword evidence="7" id="KW-0539">Nucleus</keyword>
<reference evidence="10" key="1">
    <citation type="submission" date="2020-04" db="EMBL/GenBank/DDBJ databases">
        <title>Analysis of mating type loci in Filobasidium floriforme.</title>
        <authorList>
            <person name="Nowrousian M."/>
        </authorList>
    </citation>
    <scope>NUCLEOTIDE SEQUENCE</scope>
    <source>
        <strain evidence="10">CBS 6242</strain>
    </source>
</reference>
<feature type="compositionally biased region" description="Polar residues" evidence="8">
    <location>
        <begin position="715"/>
        <end position="725"/>
    </location>
</feature>
<proteinExistence type="predicted"/>
<keyword evidence="5" id="KW-0811">Translocation</keyword>
<evidence type="ECO:0000256" key="7">
    <source>
        <dbReference type="ARBA" id="ARBA00023242"/>
    </source>
</evidence>
<gene>
    <name evidence="10" type="ORF">FFLO_00939</name>
</gene>
<dbReference type="InterPro" id="IPR053074">
    <property type="entry name" value="NPC_Nucleoporin"/>
</dbReference>
<feature type="compositionally biased region" description="Low complexity" evidence="8">
    <location>
        <begin position="434"/>
        <end position="444"/>
    </location>
</feature>
<comment type="caution">
    <text evidence="10">The sequence shown here is derived from an EMBL/GenBank/DDBJ whole genome shotgun (WGS) entry which is preliminary data.</text>
</comment>
<keyword evidence="3" id="KW-0509">mRNA transport</keyword>
<evidence type="ECO:0000256" key="6">
    <source>
        <dbReference type="ARBA" id="ARBA00023132"/>
    </source>
</evidence>
<evidence type="ECO:0000313" key="10">
    <source>
        <dbReference type="EMBL" id="KAG7571114.1"/>
    </source>
</evidence>
<feature type="region of interest" description="Disordered" evidence="8">
    <location>
        <begin position="474"/>
        <end position="548"/>
    </location>
</feature>
<feature type="compositionally biased region" description="Low complexity" evidence="8">
    <location>
        <begin position="178"/>
        <end position="198"/>
    </location>
</feature>
<keyword evidence="6" id="KW-0906">Nuclear pore complex</keyword>
<feature type="region of interest" description="Disordered" evidence="8">
    <location>
        <begin position="565"/>
        <end position="624"/>
    </location>
</feature>
<feature type="compositionally biased region" description="Low complexity" evidence="8">
    <location>
        <begin position="148"/>
        <end position="169"/>
    </location>
</feature>
<feature type="region of interest" description="Disordered" evidence="8">
    <location>
        <begin position="267"/>
        <end position="290"/>
    </location>
</feature>
<dbReference type="AlphaFoldDB" id="A0A8K0JRI9"/>
<dbReference type="SUPFAM" id="SSF50729">
    <property type="entry name" value="PH domain-like"/>
    <property type="match status" value="1"/>
</dbReference>
<feature type="domain" description="RanBD1" evidence="9">
    <location>
        <begin position="708"/>
        <end position="858"/>
    </location>
</feature>
<keyword evidence="4" id="KW-0653">Protein transport</keyword>
<feature type="compositionally biased region" description="Low complexity" evidence="8">
    <location>
        <begin position="490"/>
        <end position="506"/>
    </location>
</feature>
<keyword evidence="11" id="KW-1185">Reference proteome</keyword>
<evidence type="ECO:0000256" key="5">
    <source>
        <dbReference type="ARBA" id="ARBA00023010"/>
    </source>
</evidence>
<dbReference type="GO" id="GO:0051028">
    <property type="term" value="P:mRNA transport"/>
    <property type="evidence" value="ECO:0007669"/>
    <property type="project" value="UniProtKB-KW"/>
</dbReference>
<feature type="compositionally biased region" description="Low complexity" evidence="8">
    <location>
        <begin position="686"/>
        <end position="701"/>
    </location>
</feature>
<dbReference type="GO" id="GO:0015031">
    <property type="term" value="P:protein transport"/>
    <property type="evidence" value="ECO:0007669"/>
    <property type="project" value="UniProtKB-KW"/>
</dbReference>